<proteinExistence type="predicted"/>
<reference evidence="1 2" key="1">
    <citation type="journal article" date="2013" name="Genome Announc.">
        <title>Complete Genome Sequence of Glaciecola psychrophila Strain 170T.</title>
        <authorList>
            <person name="Yin J."/>
            <person name="Chen J."/>
            <person name="Liu G."/>
            <person name="Yu Y."/>
            <person name="Song L."/>
            <person name="Wang X."/>
            <person name="Qu X."/>
        </authorList>
    </citation>
    <scope>NUCLEOTIDE SEQUENCE [LARGE SCALE GENOMIC DNA]</scope>
    <source>
        <strain evidence="1 2">170</strain>
    </source>
</reference>
<dbReference type="EMBL" id="CP003837">
    <property type="protein sequence ID" value="AGH44276.1"/>
    <property type="molecule type" value="Genomic_DNA"/>
</dbReference>
<dbReference type="AlphaFoldDB" id="K7AZ50"/>
<dbReference type="STRING" id="1129794.C427_2167"/>
<gene>
    <name evidence="1" type="ORF">C427_2167</name>
</gene>
<name>K7AZ50_9ALTE</name>
<organism evidence="1 2">
    <name type="scientific">Paraglaciecola psychrophila 170</name>
    <dbReference type="NCBI Taxonomy" id="1129794"/>
    <lineage>
        <taxon>Bacteria</taxon>
        <taxon>Pseudomonadati</taxon>
        <taxon>Pseudomonadota</taxon>
        <taxon>Gammaproteobacteria</taxon>
        <taxon>Alteromonadales</taxon>
        <taxon>Alteromonadaceae</taxon>
        <taxon>Paraglaciecola</taxon>
    </lineage>
</organism>
<keyword evidence="2" id="KW-1185">Reference proteome</keyword>
<evidence type="ECO:0000313" key="1">
    <source>
        <dbReference type="EMBL" id="AGH44276.1"/>
    </source>
</evidence>
<dbReference type="Proteomes" id="UP000011864">
    <property type="component" value="Chromosome"/>
</dbReference>
<sequence>MFLERINIAIAANIPEIQLINMLHQGKLLKHMFYAGLR</sequence>
<accession>K7AZ50</accession>
<protein>
    <submittedName>
        <fullName evidence="1">Uncharacterized protein</fullName>
    </submittedName>
</protein>
<dbReference type="PATRIC" id="fig|1129794.4.peg.2144"/>
<dbReference type="HOGENOM" id="CLU_3331185_0_0_6"/>
<dbReference type="KEGG" id="gps:C427_2167"/>
<evidence type="ECO:0000313" key="2">
    <source>
        <dbReference type="Proteomes" id="UP000011864"/>
    </source>
</evidence>